<comment type="caution">
    <text evidence="1">The sequence shown here is derived from an EMBL/GenBank/DDBJ whole genome shotgun (WGS) entry which is preliminary data.</text>
</comment>
<dbReference type="EMBL" id="SMAO01000005">
    <property type="protein sequence ID" value="TCT20639.1"/>
    <property type="molecule type" value="Genomic_DNA"/>
</dbReference>
<reference evidence="1 2" key="1">
    <citation type="submission" date="2019-03" db="EMBL/GenBank/DDBJ databases">
        <title>Genomic Encyclopedia of Type Strains, Phase IV (KMG-IV): sequencing the most valuable type-strain genomes for metagenomic binning, comparative biology and taxonomic classification.</title>
        <authorList>
            <person name="Goeker M."/>
        </authorList>
    </citation>
    <scope>NUCLEOTIDE SEQUENCE [LARGE SCALE GENOMIC DNA]</scope>
    <source>
        <strain evidence="1 2">DSM 13587</strain>
    </source>
</reference>
<proteinExistence type="predicted"/>
<dbReference type="GO" id="GO:0003676">
    <property type="term" value="F:nucleic acid binding"/>
    <property type="evidence" value="ECO:0007669"/>
    <property type="project" value="InterPro"/>
</dbReference>
<gene>
    <name evidence="1" type="ORF">EDC35_10578</name>
</gene>
<dbReference type="RefSeq" id="WP_132977259.1">
    <property type="nucleotide sequence ID" value="NZ_SMAO01000005.1"/>
</dbReference>
<organism evidence="1 2">
    <name type="scientific">Thiobaca trueperi</name>
    <dbReference type="NCBI Taxonomy" id="127458"/>
    <lineage>
        <taxon>Bacteria</taxon>
        <taxon>Pseudomonadati</taxon>
        <taxon>Pseudomonadota</taxon>
        <taxon>Gammaproteobacteria</taxon>
        <taxon>Chromatiales</taxon>
        <taxon>Chromatiaceae</taxon>
        <taxon>Thiobaca</taxon>
    </lineage>
</organism>
<sequence>MSRMQRSKGASGERELIQAIHAHLGVKLLRNLEQSRAGGHDLTLADNAEGGPVARELARYGIEVKRHSKATQGLLREWWSQTTVQAQRAGLRPCLAYRADRQDWRVVLPLAALVPSLEPWPGHEWTADLSLLGFVTLIREQAAT</sequence>
<keyword evidence="2" id="KW-1185">Reference proteome</keyword>
<name>A0A4R3N1W6_9GAMM</name>
<dbReference type="OrthoDB" id="7065944at2"/>
<evidence type="ECO:0000313" key="1">
    <source>
        <dbReference type="EMBL" id="TCT20639.1"/>
    </source>
</evidence>
<accession>A0A4R3N1W6</accession>
<evidence type="ECO:0000313" key="2">
    <source>
        <dbReference type="Proteomes" id="UP000295717"/>
    </source>
</evidence>
<dbReference type="Pfam" id="PF24608">
    <property type="entry name" value="PDDEXK_15"/>
    <property type="match status" value="1"/>
</dbReference>
<dbReference type="Proteomes" id="UP000295717">
    <property type="component" value="Unassembled WGS sequence"/>
</dbReference>
<dbReference type="InterPro" id="IPR056931">
    <property type="entry name" value="D14-like"/>
</dbReference>
<protein>
    <submittedName>
        <fullName evidence="1">Holliday junction resolvase</fullName>
    </submittedName>
</protein>
<dbReference type="InterPro" id="IPR011856">
    <property type="entry name" value="tRNA_endonuc-like_dom_sf"/>
</dbReference>
<dbReference type="AlphaFoldDB" id="A0A4R3N1W6"/>
<dbReference type="Gene3D" id="3.40.1350.10">
    <property type="match status" value="1"/>
</dbReference>